<feature type="region of interest" description="Disordered" evidence="1">
    <location>
        <begin position="1"/>
        <end position="68"/>
    </location>
</feature>
<dbReference type="Proteomes" id="UP001485043">
    <property type="component" value="Unassembled WGS sequence"/>
</dbReference>
<feature type="region of interest" description="Disordered" evidence="1">
    <location>
        <begin position="142"/>
        <end position="185"/>
    </location>
</feature>
<feature type="compositionally biased region" description="Polar residues" evidence="1">
    <location>
        <begin position="162"/>
        <end position="175"/>
    </location>
</feature>
<organism evidence="2 3">
    <name type="scientific">Apatococcus fuscideae</name>
    <dbReference type="NCBI Taxonomy" id="2026836"/>
    <lineage>
        <taxon>Eukaryota</taxon>
        <taxon>Viridiplantae</taxon>
        <taxon>Chlorophyta</taxon>
        <taxon>core chlorophytes</taxon>
        <taxon>Trebouxiophyceae</taxon>
        <taxon>Chlorellales</taxon>
        <taxon>Chlorellaceae</taxon>
        <taxon>Apatococcus</taxon>
    </lineage>
</organism>
<accession>A0AAW1RZZ9</accession>
<proteinExistence type="predicted"/>
<evidence type="ECO:0000313" key="3">
    <source>
        <dbReference type="Proteomes" id="UP001485043"/>
    </source>
</evidence>
<reference evidence="2 3" key="1">
    <citation type="journal article" date="2024" name="Nat. Commun.">
        <title>Phylogenomics reveals the evolutionary origins of lichenization in chlorophyte algae.</title>
        <authorList>
            <person name="Puginier C."/>
            <person name="Libourel C."/>
            <person name="Otte J."/>
            <person name="Skaloud P."/>
            <person name="Haon M."/>
            <person name="Grisel S."/>
            <person name="Petersen M."/>
            <person name="Berrin J.G."/>
            <person name="Delaux P.M."/>
            <person name="Dal Grande F."/>
            <person name="Keller J."/>
        </authorList>
    </citation>
    <scope>NUCLEOTIDE SEQUENCE [LARGE SCALE GENOMIC DNA]</scope>
    <source>
        <strain evidence="2 3">SAG 2523</strain>
    </source>
</reference>
<name>A0AAW1RZZ9_9CHLO</name>
<comment type="caution">
    <text evidence="2">The sequence shown here is derived from an EMBL/GenBank/DDBJ whole genome shotgun (WGS) entry which is preliminary data.</text>
</comment>
<keyword evidence="3" id="KW-1185">Reference proteome</keyword>
<dbReference type="EMBL" id="JALJOV010001846">
    <property type="protein sequence ID" value="KAK9839579.1"/>
    <property type="molecule type" value="Genomic_DNA"/>
</dbReference>
<gene>
    <name evidence="2" type="ORF">WJX84_005234</name>
</gene>
<evidence type="ECO:0000313" key="2">
    <source>
        <dbReference type="EMBL" id="KAK9839579.1"/>
    </source>
</evidence>
<protein>
    <submittedName>
        <fullName evidence="2">Uncharacterized protein</fullName>
    </submittedName>
</protein>
<evidence type="ECO:0000256" key="1">
    <source>
        <dbReference type="SAM" id="MobiDB-lite"/>
    </source>
</evidence>
<sequence>MEQGGGSTQPGGVGSFRASFQPGMESHAWGGSPEETGCITRVPATRSPASRPLLLPATSKPHGPSGDRLQLDLELAGLRMDQQPSRLAQMYLLPQMAGHNMEHWLQPPRASTMGVPDPGVDGEGRAPLQVCQPLQTAAHQQYGLPPLRKGFGQPRQPEADENTNPAQRCDFSTGNPFEESDDDEDARLEVKYGIIDN</sequence>
<dbReference type="AlphaFoldDB" id="A0AAW1RZZ9"/>
<feature type="compositionally biased region" description="Gly residues" evidence="1">
    <location>
        <begin position="1"/>
        <end position="14"/>
    </location>
</feature>